<dbReference type="Proteomes" id="UP000241890">
    <property type="component" value="Unassembled WGS sequence"/>
</dbReference>
<organism evidence="1 2">
    <name type="scientific">Hondaea fermentalgiana</name>
    <dbReference type="NCBI Taxonomy" id="2315210"/>
    <lineage>
        <taxon>Eukaryota</taxon>
        <taxon>Sar</taxon>
        <taxon>Stramenopiles</taxon>
        <taxon>Bigyra</taxon>
        <taxon>Labyrinthulomycetes</taxon>
        <taxon>Thraustochytrida</taxon>
        <taxon>Thraustochytriidae</taxon>
        <taxon>Hondaea</taxon>
    </lineage>
</organism>
<protein>
    <submittedName>
        <fullName evidence="1">Uncharacterized protein</fullName>
    </submittedName>
</protein>
<evidence type="ECO:0000313" key="1">
    <source>
        <dbReference type="EMBL" id="GBG34544.1"/>
    </source>
</evidence>
<evidence type="ECO:0000313" key="2">
    <source>
        <dbReference type="Proteomes" id="UP000241890"/>
    </source>
</evidence>
<keyword evidence="2" id="KW-1185">Reference proteome</keyword>
<gene>
    <name evidence="1" type="ORF">FCC1311_107682</name>
</gene>
<dbReference type="AlphaFoldDB" id="A0A2R5H2C9"/>
<comment type="caution">
    <text evidence="1">The sequence shown here is derived from an EMBL/GenBank/DDBJ whole genome shotgun (WGS) entry which is preliminary data.</text>
</comment>
<name>A0A2R5H2C9_9STRA</name>
<dbReference type="EMBL" id="BEYU01000199">
    <property type="protein sequence ID" value="GBG34544.1"/>
    <property type="molecule type" value="Genomic_DNA"/>
</dbReference>
<proteinExistence type="predicted"/>
<accession>A0A2R5H2C9</accession>
<reference evidence="1 2" key="1">
    <citation type="submission" date="2017-12" db="EMBL/GenBank/DDBJ databases">
        <title>Sequencing, de novo assembly and annotation of complete genome of a new Thraustochytrid species, strain FCC1311.</title>
        <authorList>
            <person name="Sedici K."/>
            <person name="Godart F."/>
            <person name="Aiese Cigliano R."/>
            <person name="Sanseverino W."/>
            <person name="Barakat M."/>
            <person name="Ortet P."/>
            <person name="Marechal E."/>
            <person name="Cagnac O."/>
            <person name="Amato A."/>
        </authorList>
    </citation>
    <scope>NUCLEOTIDE SEQUENCE [LARGE SCALE GENOMIC DNA]</scope>
</reference>
<dbReference type="InParanoid" id="A0A2R5H2C9"/>
<sequence>MALRGGARVARLLVWCDGETSVRRAYETFTDVLGLASKQAPARRSSATWFKLASDQYHAAVTDGRISIEFASVDWISAARRAGGCPAAQQLLAICLQGVDPGLLETAQPSVTQSALLLQQLAWIGQPSCHPMIFRDPASHEDEDAAVGARTGTSSAHVKEIVFGEEENRFYATSNLLRGLATQSVQPGVISFGASAAYEDVIPALRILPSSASALVLRVDNLEDFKGKAIALEEEEEDRQGAPTGTEVGQRVSFVEIPGRGRGSDQLQVEAPFISGLDVRLSASDAIETSFVEVAQSSIGDVGNVQFGRQDMGTMSCRSVNAMEVRARFNRIPKDVLRRLGSRMRPEVR</sequence>